<accession>A0ABU9BZY3</accession>
<keyword evidence="2" id="KW-0732">Signal</keyword>
<protein>
    <submittedName>
        <fullName evidence="4">Excalibur calcium-binding domain-containing protein</fullName>
    </submittedName>
</protein>
<reference evidence="4 5" key="1">
    <citation type="submission" date="2024-04" db="EMBL/GenBank/DDBJ databases">
        <title>Novel species of the genus Ideonella isolated from streams.</title>
        <authorList>
            <person name="Lu H."/>
        </authorList>
    </citation>
    <scope>NUCLEOTIDE SEQUENCE [LARGE SCALE GENOMIC DNA]</scope>
    <source>
        <strain evidence="4 5">LYT19W</strain>
    </source>
</reference>
<dbReference type="Proteomes" id="UP001379945">
    <property type="component" value="Unassembled WGS sequence"/>
</dbReference>
<keyword evidence="5" id="KW-1185">Reference proteome</keyword>
<dbReference type="InterPro" id="IPR008613">
    <property type="entry name" value="Excalibur_Ca-bd_domain"/>
</dbReference>
<evidence type="ECO:0000313" key="4">
    <source>
        <dbReference type="EMBL" id="MEK8045148.1"/>
    </source>
</evidence>
<feature type="domain" description="Excalibur calcium-binding" evidence="3">
    <location>
        <begin position="108"/>
        <end position="139"/>
    </location>
</feature>
<organism evidence="4 5">
    <name type="scientific">Ideonella margarita</name>
    <dbReference type="NCBI Taxonomy" id="2984191"/>
    <lineage>
        <taxon>Bacteria</taxon>
        <taxon>Pseudomonadati</taxon>
        <taxon>Pseudomonadota</taxon>
        <taxon>Betaproteobacteria</taxon>
        <taxon>Burkholderiales</taxon>
        <taxon>Sphaerotilaceae</taxon>
        <taxon>Ideonella</taxon>
    </lineage>
</organism>
<evidence type="ECO:0000256" key="2">
    <source>
        <dbReference type="SAM" id="SignalP"/>
    </source>
</evidence>
<feature type="compositionally biased region" description="Low complexity" evidence="1">
    <location>
        <begin position="65"/>
        <end position="81"/>
    </location>
</feature>
<dbReference type="RefSeq" id="WP_341397294.1">
    <property type="nucleotide sequence ID" value="NZ_JBBUTI010000001.1"/>
</dbReference>
<dbReference type="EMBL" id="JBBUTI010000001">
    <property type="protein sequence ID" value="MEK8045148.1"/>
    <property type="molecule type" value="Genomic_DNA"/>
</dbReference>
<evidence type="ECO:0000256" key="1">
    <source>
        <dbReference type="SAM" id="MobiDB-lite"/>
    </source>
</evidence>
<gene>
    <name evidence="4" type="ORF">AACH00_02160</name>
</gene>
<proteinExistence type="predicted"/>
<comment type="caution">
    <text evidence="4">The sequence shown here is derived from an EMBL/GenBank/DDBJ whole genome shotgun (WGS) entry which is preliminary data.</text>
</comment>
<name>A0ABU9BZY3_9BURK</name>
<feature type="chain" id="PRO_5047221313" evidence="2">
    <location>
        <begin position="26"/>
        <end position="150"/>
    </location>
</feature>
<feature type="signal peptide" evidence="2">
    <location>
        <begin position="1"/>
        <end position="25"/>
    </location>
</feature>
<evidence type="ECO:0000259" key="3">
    <source>
        <dbReference type="Pfam" id="PF05901"/>
    </source>
</evidence>
<evidence type="ECO:0000313" key="5">
    <source>
        <dbReference type="Proteomes" id="UP001379945"/>
    </source>
</evidence>
<sequence length="150" mass="15421">MLTNSSVASLVLGLLLAVVSTSAAAANKCMIDGTVTFQQAPCPAEEAGPRPSIQQLNAEAKKRAATASAPVPASVSAATPAPASPPVKARPTAPAGPSAFHCDGRRFCSQMTSCAEAKYFLAHCPAVVMDGNGDGVPCEQQWCRWGHLKD</sequence>
<feature type="region of interest" description="Disordered" evidence="1">
    <location>
        <begin position="58"/>
        <end position="95"/>
    </location>
</feature>
<dbReference type="Pfam" id="PF05901">
    <property type="entry name" value="Excalibur"/>
    <property type="match status" value="1"/>
</dbReference>